<dbReference type="Proteomes" id="UP001285921">
    <property type="component" value="Unassembled WGS sequence"/>
</dbReference>
<proteinExistence type="predicted"/>
<evidence type="ECO:0000313" key="1">
    <source>
        <dbReference type="EMBL" id="GMK47785.1"/>
    </source>
</evidence>
<evidence type="ECO:0000313" key="2">
    <source>
        <dbReference type="Proteomes" id="UP001285921"/>
    </source>
</evidence>
<comment type="caution">
    <text evidence="1">The sequence shown here is derived from an EMBL/GenBank/DDBJ whole genome shotgun (WGS) entry which is preliminary data.</text>
</comment>
<sequence length="80" mass="8873">MQADGIVADLLILHIVSEAPDRPLSFATIQFVHAGEASRYRTGEAELIQFRKASLQIRVLEADTRILDGFPIILRSGPEQ</sequence>
<dbReference type="EMBL" id="BTCL01000022">
    <property type="protein sequence ID" value="GMK47785.1"/>
    <property type="molecule type" value="Genomic_DNA"/>
</dbReference>
<reference evidence="1 2" key="1">
    <citation type="submission" date="2023-05" db="EMBL/GenBank/DDBJ databases">
        <title>Draft genome of Paenibacillus sp. CCS26.</title>
        <authorList>
            <person name="Akita H."/>
            <person name="Shinto Y."/>
            <person name="Kimura Z."/>
        </authorList>
    </citation>
    <scope>NUCLEOTIDE SEQUENCE [LARGE SCALE GENOMIC DNA]</scope>
    <source>
        <strain evidence="1 2">CCS26</strain>
    </source>
</reference>
<organism evidence="1 2">
    <name type="scientific">Paenibacillus glycanilyticus</name>
    <dbReference type="NCBI Taxonomy" id="126569"/>
    <lineage>
        <taxon>Bacteria</taxon>
        <taxon>Bacillati</taxon>
        <taxon>Bacillota</taxon>
        <taxon>Bacilli</taxon>
        <taxon>Bacillales</taxon>
        <taxon>Paenibacillaceae</taxon>
        <taxon>Paenibacillus</taxon>
    </lineage>
</organism>
<accession>A0ABQ6NTA1</accession>
<keyword evidence="2" id="KW-1185">Reference proteome</keyword>
<name>A0ABQ6NTA1_9BACL</name>
<protein>
    <submittedName>
        <fullName evidence="1">Uncharacterized protein</fullName>
    </submittedName>
</protein>
<gene>
    <name evidence="1" type="ORF">PghCCS26_49150</name>
</gene>